<dbReference type="Pfam" id="PF00668">
    <property type="entry name" value="Condensation"/>
    <property type="match status" value="1"/>
</dbReference>
<keyword evidence="3" id="KW-1185">Reference proteome</keyword>
<evidence type="ECO:0000313" key="2">
    <source>
        <dbReference type="EMBL" id="KAA2255900.1"/>
    </source>
</evidence>
<accession>A0A5B2WYA6</accession>
<evidence type="ECO:0000313" key="3">
    <source>
        <dbReference type="Proteomes" id="UP000323454"/>
    </source>
</evidence>
<dbReference type="RefSeq" id="WP_149852686.1">
    <property type="nucleotide sequence ID" value="NZ_VUOB01000054.1"/>
</dbReference>
<dbReference type="InterPro" id="IPR001242">
    <property type="entry name" value="Condensation_dom"/>
</dbReference>
<dbReference type="GO" id="GO:0008610">
    <property type="term" value="P:lipid biosynthetic process"/>
    <property type="evidence" value="ECO:0007669"/>
    <property type="project" value="UniProtKB-ARBA"/>
</dbReference>
<dbReference type="PANTHER" id="PTHR45527">
    <property type="entry name" value="NONRIBOSOMAL PEPTIDE SYNTHETASE"/>
    <property type="match status" value="1"/>
</dbReference>
<dbReference type="GO" id="GO:0003824">
    <property type="term" value="F:catalytic activity"/>
    <property type="evidence" value="ECO:0007669"/>
    <property type="project" value="InterPro"/>
</dbReference>
<evidence type="ECO:0000259" key="1">
    <source>
        <dbReference type="Pfam" id="PF00668"/>
    </source>
</evidence>
<name>A0A5B2WYA6_9PSEU</name>
<dbReference type="EMBL" id="VUOB01000054">
    <property type="protein sequence ID" value="KAA2255900.1"/>
    <property type="molecule type" value="Genomic_DNA"/>
</dbReference>
<sequence length="572" mass="61477">MAESRLLLVPFRGARGGTGPLTFGQRNTWNWVGNEADRSSAVLHWGLDLPDGATLADIEAAFAVLLSRHEALRTSYSTDGEPAQCVATGGQLTIEVHELAAGLDDDEVIDLLADRLRGKGVDFTRELPLRVAVGTRRGMPAAAVVLYSHMAVDFASMALIARQFTELLSNPDCARDEPPGHQPLDQAVAERTAHGLRQAESAVRYWENHLSTAPQSAYPMPPPDRPVEGFLSGFLHSPAGGLAMGHIAARVGAGRQAVLLAALCAVLAQRTGTNRCVFTSVSSNRFRVRLRDYVGSLAQDGLTALDLDTPTFDELVQRANRATLAANTHSLFDANELWRVIDEIGYRRGTRFTRDFTVNNISAHLDGEPSGDGPGDPNQVIDALPRTTVRWAESAQYPVVLMCNPVRLAPELLVALTADTTQVTRSEIELLLRGVERLLVAAAVRNVPLAGTRLLTGVESVSRGPDWALVDACWISLSASRRLLIEALSARAALVVPEGGALTGYVSAGNDFRTPERAHAACMTTLRTPGWRIAMAPARYVLCDGVPTDPTDEASWRALPVIAAGTGRTTEA</sequence>
<dbReference type="SUPFAM" id="SSF52777">
    <property type="entry name" value="CoA-dependent acyltransferases"/>
    <property type="match status" value="2"/>
</dbReference>
<dbReference type="GO" id="GO:0044550">
    <property type="term" value="P:secondary metabolite biosynthetic process"/>
    <property type="evidence" value="ECO:0007669"/>
    <property type="project" value="TreeGrafter"/>
</dbReference>
<dbReference type="InterPro" id="IPR023213">
    <property type="entry name" value="CAT-like_dom_sf"/>
</dbReference>
<gene>
    <name evidence="2" type="ORF">F0L68_27290</name>
</gene>
<feature type="domain" description="Condensation" evidence="1">
    <location>
        <begin position="19"/>
        <end position="343"/>
    </location>
</feature>
<dbReference type="AlphaFoldDB" id="A0A5B2WYA6"/>
<dbReference type="GO" id="GO:0031177">
    <property type="term" value="F:phosphopantetheine binding"/>
    <property type="evidence" value="ECO:0007669"/>
    <property type="project" value="TreeGrafter"/>
</dbReference>
<reference evidence="2 3" key="1">
    <citation type="submission" date="2019-09" db="EMBL/GenBank/DDBJ databases">
        <title>Goodfellowia gen. nov., a new genus of the Pseudonocardineae related to Actinoalloteichus, containing Goodfellowia coeruleoviolacea gen. nov., comb. nov. gen. nov., comb. nov.</title>
        <authorList>
            <person name="Labeda D."/>
        </authorList>
    </citation>
    <scope>NUCLEOTIDE SEQUENCE [LARGE SCALE GENOMIC DNA]</scope>
    <source>
        <strain evidence="2 3">AN110305</strain>
    </source>
</reference>
<dbReference type="Proteomes" id="UP000323454">
    <property type="component" value="Unassembled WGS sequence"/>
</dbReference>
<comment type="caution">
    <text evidence="2">The sequence shown here is derived from an EMBL/GenBank/DDBJ whole genome shotgun (WGS) entry which is preliminary data.</text>
</comment>
<dbReference type="Gene3D" id="3.30.559.30">
    <property type="entry name" value="Nonribosomal peptide synthetase, condensation domain"/>
    <property type="match status" value="1"/>
</dbReference>
<dbReference type="Gene3D" id="3.30.559.10">
    <property type="entry name" value="Chloramphenicol acetyltransferase-like domain"/>
    <property type="match status" value="1"/>
</dbReference>
<reference evidence="2 3" key="2">
    <citation type="submission" date="2019-09" db="EMBL/GenBank/DDBJ databases">
        <authorList>
            <person name="Jin C."/>
        </authorList>
    </citation>
    <scope>NUCLEOTIDE SEQUENCE [LARGE SCALE GENOMIC DNA]</scope>
    <source>
        <strain evidence="2 3">AN110305</strain>
    </source>
</reference>
<dbReference type="GO" id="GO:0005737">
    <property type="term" value="C:cytoplasm"/>
    <property type="evidence" value="ECO:0007669"/>
    <property type="project" value="TreeGrafter"/>
</dbReference>
<dbReference type="GO" id="GO:0043041">
    <property type="term" value="P:amino acid activation for nonribosomal peptide biosynthetic process"/>
    <property type="evidence" value="ECO:0007669"/>
    <property type="project" value="TreeGrafter"/>
</dbReference>
<protein>
    <recommendedName>
        <fullName evidence="1">Condensation domain-containing protein</fullName>
    </recommendedName>
</protein>
<dbReference type="OrthoDB" id="3528137at2"/>
<proteinExistence type="predicted"/>
<dbReference type="PANTHER" id="PTHR45527:SF1">
    <property type="entry name" value="FATTY ACID SYNTHASE"/>
    <property type="match status" value="1"/>
</dbReference>
<organism evidence="2 3">
    <name type="scientific">Solihabitans fulvus</name>
    <dbReference type="NCBI Taxonomy" id="1892852"/>
    <lineage>
        <taxon>Bacteria</taxon>
        <taxon>Bacillati</taxon>
        <taxon>Actinomycetota</taxon>
        <taxon>Actinomycetes</taxon>
        <taxon>Pseudonocardiales</taxon>
        <taxon>Pseudonocardiaceae</taxon>
        <taxon>Solihabitans</taxon>
    </lineage>
</organism>